<organism evidence="2 3">
    <name type="scientific">Fopius arisanus</name>
    <dbReference type="NCBI Taxonomy" id="64838"/>
    <lineage>
        <taxon>Eukaryota</taxon>
        <taxon>Metazoa</taxon>
        <taxon>Ecdysozoa</taxon>
        <taxon>Arthropoda</taxon>
        <taxon>Hexapoda</taxon>
        <taxon>Insecta</taxon>
        <taxon>Pterygota</taxon>
        <taxon>Neoptera</taxon>
        <taxon>Endopterygota</taxon>
        <taxon>Hymenoptera</taxon>
        <taxon>Apocrita</taxon>
        <taxon>Ichneumonoidea</taxon>
        <taxon>Braconidae</taxon>
        <taxon>Opiinae</taxon>
        <taxon>Fopius</taxon>
    </lineage>
</organism>
<evidence type="ECO:0000313" key="3">
    <source>
        <dbReference type="RefSeq" id="XP_011297270.1"/>
    </source>
</evidence>
<feature type="region of interest" description="Disordered" evidence="1">
    <location>
        <begin position="166"/>
        <end position="204"/>
    </location>
</feature>
<proteinExistence type="predicted"/>
<dbReference type="OrthoDB" id="10575243at2759"/>
<feature type="compositionally biased region" description="Basic and acidic residues" evidence="1">
    <location>
        <begin position="166"/>
        <end position="175"/>
    </location>
</feature>
<sequence>MLRANPRQVTKSFFLPLPAICRAILAQCRRTCESILRVFWGNNDDFLSNDSDFAGFLQMSIFFRKKMGLKWFRARIALDKPTTHNSPGVPGFYRSVSNFDGAIWPPPPTLVQKPRPVAVPVAPPQVPVQSQNPTALQSSEYRRSSASSEEGVGGFKLPRASVEILREKQIEDTTKKAVRKKKAAPKPGDAPRKNGSSGAREFVI</sequence>
<gene>
    <name evidence="3" type="primary">LOC105262990</name>
</gene>
<dbReference type="Proteomes" id="UP000694866">
    <property type="component" value="Unplaced"/>
</dbReference>
<reference evidence="3" key="1">
    <citation type="submission" date="2025-08" db="UniProtKB">
        <authorList>
            <consortium name="RefSeq"/>
        </authorList>
    </citation>
    <scope>IDENTIFICATION</scope>
    <source>
        <strain evidence="3">USDA-PBARC FA_bdor</strain>
        <tissue evidence="3">Whole organism</tissue>
    </source>
</reference>
<feature type="region of interest" description="Disordered" evidence="1">
    <location>
        <begin position="122"/>
        <end position="154"/>
    </location>
</feature>
<evidence type="ECO:0000256" key="1">
    <source>
        <dbReference type="SAM" id="MobiDB-lite"/>
    </source>
</evidence>
<keyword evidence="2" id="KW-1185">Reference proteome</keyword>
<evidence type="ECO:0000313" key="2">
    <source>
        <dbReference type="Proteomes" id="UP000694866"/>
    </source>
</evidence>
<protein>
    <submittedName>
        <fullName evidence="3">Uncharacterized protein isoform X1</fullName>
    </submittedName>
</protein>
<dbReference type="KEGG" id="fas:105262990"/>
<dbReference type="AlphaFoldDB" id="A0A9R1SUB0"/>
<dbReference type="GeneID" id="105262990"/>
<name>A0A9R1SUB0_9HYME</name>
<dbReference type="RefSeq" id="XP_011297270.1">
    <property type="nucleotide sequence ID" value="XM_011298968.1"/>
</dbReference>
<accession>A0A9R1SUB0</accession>